<keyword evidence="1" id="KW-1133">Transmembrane helix</keyword>
<keyword evidence="1" id="KW-0472">Membrane</keyword>
<comment type="caution">
    <text evidence="2">The sequence shown here is derived from an EMBL/GenBank/DDBJ whole genome shotgun (WGS) entry which is preliminary data.</text>
</comment>
<evidence type="ECO:0000313" key="2">
    <source>
        <dbReference type="EMBL" id="HIS66800.1"/>
    </source>
</evidence>
<evidence type="ECO:0000256" key="1">
    <source>
        <dbReference type="SAM" id="Phobius"/>
    </source>
</evidence>
<feature type="transmembrane region" description="Helical" evidence="1">
    <location>
        <begin position="7"/>
        <end position="23"/>
    </location>
</feature>
<dbReference type="PROSITE" id="PS51257">
    <property type="entry name" value="PROKAR_LIPOPROTEIN"/>
    <property type="match status" value="1"/>
</dbReference>
<reference evidence="2" key="2">
    <citation type="journal article" date="2021" name="PeerJ">
        <title>Extensive microbial diversity within the chicken gut microbiome revealed by metagenomics and culture.</title>
        <authorList>
            <person name="Gilroy R."/>
            <person name="Ravi A."/>
            <person name="Getino M."/>
            <person name="Pursley I."/>
            <person name="Horton D.L."/>
            <person name="Alikhan N.F."/>
            <person name="Baker D."/>
            <person name="Gharbi K."/>
            <person name="Hall N."/>
            <person name="Watson M."/>
            <person name="Adriaenssens E.M."/>
            <person name="Foster-Nyarko E."/>
            <person name="Jarju S."/>
            <person name="Secka A."/>
            <person name="Antonio M."/>
            <person name="Oren A."/>
            <person name="Chaudhuri R.R."/>
            <person name="La Ragione R."/>
            <person name="Hildebrand F."/>
            <person name="Pallen M.J."/>
        </authorList>
    </citation>
    <scope>NUCLEOTIDE SEQUENCE</scope>
    <source>
        <strain evidence="2">ChiHjej10B9-9673</strain>
    </source>
</reference>
<keyword evidence="1" id="KW-0812">Transmembrane</keyword>
<protein>
    <submittedName>
        <fullName evidence="2">Uncharacterized protein</fullName>
    </submittedName>
</protein>
<accession>A0A9D1FD65</accession>
<name>A0A9D1FD65_9FIRM</name>
<evidence type="ECO:0000313" key="3">
    <source>
        <dbReference type="Proteomes" id="UP000824001"/>
    </source>
</evidence>
<sequence>MSKRQKWLIITLCEIVALAIMTAGCQLLFHFVFGPVLILVVVFIIYGIGRVWTRERPQENGEDN</sequence>
<dbReference type="AlphaFoldDB" id="A0A9D1FD65"/>
<organism evidence="2 3">
    <name type="scientific">Candidatus Scatomorpha merdipullorum</name>
    <dbReference type="NCBI Taxonomy" id="2840927"/>
    <lineage>
        <taxon>Bacteria</taxon>
        <taxon>Bacillati</taxon>
        <taxon>Bacillota</taxon>
        <taxon>Clostridia</taxon>
        <taxon>Eubacteriales</taxon>
        <taxon>Candidatus Scatomorpha</taxon>
    </lineage>
</organism>
<gene>
    <name evidence="2" type="ORF">IAC18_04475</name>
</gene>
<feature type="transmembrane region" description="Helical" evidence="1">
    <location>
        <begin position="29"/>
        <end position="48"/>
    </location>
</feature>
<reference evidence="2" key="1">
    <citation type="submission" date="2020-10" db="EMBL/GenBank/DDBJ databases">
        <authorList>
            <person name="Gilroy R."/>
        </authorList>
    </citation>
    <scope>NUCLEOTIDE SEQUENCE</scope>
    <source>
        <strain evidence="2">ChiHjej10B9-9673</strain>
    </source>
</reference>
<proteinExistence type="predicted"/>
<dbReference type="EMBL" id="DVJK01000123">
    <property type="protein sequence ID" value="HIS66800.1"/>
    <property type="molecule type" value="Genomic_DNA"/>
</dbReference>
<dbReference type="Proteomes" id="UP000824001">
    <property type="component" value="Unassembled WGS sequence"/>
</dbReference>